<dbReference type="PANTHER" id="PTHR13016:SF0">
    <property type="entry name" value="AMME SYNDROME CANDIDATE GENE 1 PROTEIN"/>
    <property type="match status" value="1"/>
</dbReference>
<keyword evidence="3" id="KW-1185">Reference proteome</keyword>
<dbReference type="EMBL" id="JAUEPU010000003">
    <property type="protein sequence ID" value="KAK0503908.1"/>
    <property type="molecule type" value="Genomic_DNA"/>
</dbReference>
<dbReference type="Pfam" id="PF01871">
    <property type="entry name" value="AMMECR1"/>
    <property type="match status" value="1"/>
</dbReference>
<reference evidence="2" key="1">
    <citation type="submission" date="2023-06" db="EMBL/GenBank/DDBJ databases">
        <authorList>
            <consortium name="Lawrence Berkeley National Laboratory"/>
            <person name="Ahrendt S."/>
            <person name="Sahu N."/>
            <person name="Indic B."/>
            <person name="Wong-Bajracharya J."/>
            <person name="Merenyi Z."/>
            <person name="Ke H.-M."/>
            <person name="Monk M."/>
            <person name="Kocsube S."/>
            <person name="Drula E."/>
            <person name="Lipzen A."/>
            <person name="Balint B."/>
            <person name="Henrissat B."/>
            <person name="Andreopoulos B."/>
            <person name="Martin F.M."/>
            <person name="Harder C.B."/>
            <person name="Rigling D."/>
            <person name="Ford K.L."/>
            <person name="Foster G.D."/>
            <person name="Pangilinan J."/>
            <person name="Papanicolaou A."/>
            <person name="Barry K."/>
            <person name="LaButti K."/>
            <person name="Viragh M."/>
            <person name="Koriabine M."/>
            <person name="Yan M."/>
            <person name="Riley R."/>
            <person name="Champramary S."/>
            <person name="Plett K.L."/>
            <person name="Tsai I.J."/>
            <person name="Slot J."/>
            <person name="Sipos G."/>
            <person name="Plett J."/>
            <person name="Nagy L.G."/>
            <person name="Grigoriev I.V."/>
        </authorList>
    </citation>
    <scope>NUCLEOTIDE SEQUENCE</scope>
    <source>
        <strain evidence="2">HWK02</strain>
    </source>
</reference>
<organism evidence="2 3">
    <name type="scientific">Armillaria luteobubalina</name>
    <dbReference type="NCBI Taxonomy" id="153913"/>
    <lineage>
        <taxon>Eukaryota</taxon>
        <taxon>Fungi</taxon>
        <taxon>Dikarya</taxon>
        <taxon>Basidiomycota</taxon>
        <taxon>Agaricomycotina</taxon>
        <taxon>Agaricomycetes</taxon>
        <taxon>Agaricomycetidae</taxon>
        <taxon>Agaricales</taxon>
        <taxon>Marasmiineae</taxon>
        <taxon>Physalacriaceae</taxon>
        <taxon>Armillaria</taxon>
    </lineage>
</organism>
<protein>
    <submittedName>
        <fullName evidence="2">AMMECR1 domain-containing protein</fullName>
    </submittedName>
</protein>
<dbReference type="InterPro" id="IPR036071">
    <property type="entry name" value="AMMECR1_dom_sf"/>
</dbReference>
<dbReference type="InterPro" id="IPR002733">
    <property type="entry name" value="AMMECR1_domain"/>
</dbReference>
<name>A0AA39UUI9_9AGAR</name>
<evidence type="ECO:0000313" key="3">
    <source>
        <dbReference type="Proteomes" id="UP001175228"/>
    </source>
</evidence>
<sequence>LKGYVDNFDPLPLHDGLAEYALISAFRGSRFGHIARSELASLECGISLPTDFEHSDSYIDWTIGVHGIYITRRLSRRPTHMHRLCSQQSFSATYLPDVIPEQGWDKIEAVDSAIHKAGWNGRITEDLRRSVTLRRYPS</sequence>
<dbReference type="PANTHER" id="PTHR13016">
    <property type="entry name" value="AMMECR1 HOMOLOG"/>
    <property type="match status" value="1"/>
</dbReference>
<dbReference type="Gene3D" id="3.30.1490.150">
    <property type="entry name" value="Hypothetical protein ph0010, domain 2"/>
    <property type="match status" value="1"/>
</dbReference>
<dbReference type="PROSITE" id="PS51112">
    <property type="entry name" value="AMMECR1"/>
    <property type="match status" value="1"/>
</dbReference>
<feature type="domain" description="AMMECR1" evidence="1">
    <location>
        <begin position="1"/>
        <end position="138"/>
    </location>
</feature>
<comment type="caution">
    <text evidence="2">The sequence shown here is derived from an EMBL/GenBank/DDBJ whole genome shotgun (WGS) entry which is preliminary data.</text>
</comment>
<evidence type="ECO:0000259" key="1">
    <source>
        <dbReference type="PROSITE" id="PS51112"/>
    </source>
</evidence>
<dbReference type="Proteomes" id="UP001175228">
    <property type="component" value="Unassembled WGS sequence"/>
</dbReference>
<feature type="non-terminal residue" evidence="2">
    <location>
        <position position="1"/>
    </location>
</feature>
<dbReference type="InterPro" id="IPR023473">
    <property type="entry name" value="AMMECR1"/>
</dbReference>
<proteinExistence type="predicted"/>
<dbReference type="AlphaFoldDB" id="A0AA39UUI9"/>
<dbReference type="SUPFAM" id="SSF143447">
    <property type="entry name" value="AMMECR1-like"/>
    <property type="match status" value="1"/>
</dbReference>
<gene>
    <name evidence="2" type="ORF">EDD18DRAFT_1411705</name>
</gene>
<feature type="non-terminal residue" evidence="2">
    <location>
        <position position="138"/>
    </location>
</feature>
<accession>A0AA39UUI9</accession>
<evidence type="ECO:0000313" key="2">
    <source>
        <dbReference type="EMBL" id="KAK0503908.1"/>
    </source>
</evidence>